<evidence type="ECO:0000313" key="2">
    <source>
        <dbReference type="Proteomes" id="UP000034050"/>
    </source>
</evidence>
<dbReference type="EMBL" id="LCFD01000020">
    <property type="protein sequence ID" value="KKS85176.1"/>
    <property type="molecule type" value="Genomic_DNA"/>
</dbReference>
<proteinExistence type="predicted"/>
<evidence type="ECO:0000313" key="1">
    <source>
        <dbReference type="EMBL" id="KKS85176.1"/>
    </source>
</evidence>
<reference evidence="1 2" key="1">
    <citation type="journal article" date="2015" name="Nature">
        <title>rRNA introns, odd ribosomes, and small enigmatic genomes across a large radiation of phyla.</title>
        <authorList>
            <person name="Brown C.T."/>
            <person name="Hug L.A."/>
            <person name="Thomas B.C."/>
            <person name="Sharon I."/>
            <person name="Castelle C.J."/>
            <person name="Singh A."/>
            <person name="Wilkins M.J."/>
            <person name="Williams K.H."/>
            <person name="Banfield J.F."/>
        </authorList>
    </citation>
    <scope>NUCLEOTIDE SEQUENCE [LARGE SCALE GENOMIC DNA]</scope>
</reference>
<dbReference type="AlphaFoldDB" id="A0A0G1EQ73"/>
<protein>
    <submittedName>
        <fullName evidence="1">Uncharacterized protein</fullName>
    </submittedName>
</protein>
<dbReference type="STRING" id="1618446.UV61_C0020G0009"/>
<accession>A0A0G1EQ73</accession>
<comment type="caution">
    <text evidence="1">The sequence shown here is derived from an EMBL/GenBank/DDBJ whole genome shotgun (WGS) entry which is preliminary data.</text>
</comment>
<dbReference type="Proteomes" id="UP000034050">
    <property type="component" value="Unassembled WGS sequence"/>
</dbReference>
<sequence>MLITELPSLDRKLIKDLKIALKDFEPMVKNPQFLWNGRKIKNFGLLPREAWANWLICAVLRKMHNRDITFMEDDSGDGFVIDKDLRLAFQTEHVSALDVPRGRKLPSGEQRVIDAINLKIARGADYAHEKLLVTFFDGAGQFFRNKIRESIFGRHNFEAVFCVGLLNSGPEGYSYTVTEFRDSFGEQSVTHKVEINSDFTDWEITQIMR</sequence>
<organism evidence="1 2">
    <name type="scientific">Candidatus Gottesmanbacteria bacterium GW2011_GWB1_43_11</name>
    <dbReference type="NCBI Taxonomy" id="1618446"/>
    <lineage>
        <taxon>Bacteria</taxon>
        <taxon>Candidatus Gottesmaniibacteriota</taxon>
    </lineage>
</organism>
<gene>
    <name evidence="1" type="ORF">UV61_C0020G0009</name>
</gene>
<name>A0A0G1EQ73_9BACT</name>